<keyword evidence="1" id="KW-0732">Signal</keyword>
<organism evidence="3 4">
    <name type="scientific">Devosia subaequoris</name>
    <dbReference type="NCBI Taxonomy" id="395930"/>
    <lineage>
        <taxon>Bacteria</taxon>
        <taxon>Pseudomonadati</taxon>
        <taxon>Pseudomonadota</taxon>
        <taxon>Alphaproteobacteria</taxon>
        <taxon>Hyphomicrobiales</taxon>
        <taxon>Devosiaceae</taxon>
        <taxon>Devosia</taxon>
    </lineage>
</organism>
<feature type="chain" id="PRO_5030551699" description="EF-hand domain-containing protein" evidence="1">
    <location>
        <begin position="21"/>
        <end position="83"/>
    </location>
</feature>
<evidence type="ECO:0000313" key="3">
    <source>
        <dbReference type="EMBL" id="MBB4052472.1"/>
    </source>
</evidence>
<feature type="signal peptide" evidence="1">
    <location>
        <begin position="1"/>
        <end position="20"/>
    </location>
</feature>
<proteinExistence type="predicted"/>
<dbReference type="EMBL" id="JACIEW010000004">
    <property type="protein sequence ID" value="MBB4052472.1"/>
    <property type="molecule type" value="Genomic_DNA"/>
</dbReference>
<dbReference type="AlphaFoldDB" id="A0A7W6IMR3"/>
<name>A0A7W6IMR3_9HYPH</name>
<evidence type="ECO:0000313" key="4">
    <source>
        <dbReference type="Proteomes" id="UP000547011"/>
    </source>
</evidence>
<dbReference type="Proteomes" id="UP000547011">
    <property type="component" value="Unassembled WGS sequence"/>
</dbReference>
<dbReference type="PROSITE" id="PS50222">
    <property type="entry name" value="EF_HAND_2"/>
    <property type="match status" value="1"/>
</dbReference>
<dbReference type="Gene3D" id="1.10.238.10">
    <property type="entry name" value="EF-hand"/>
    <property type="match status" value="1"/>
</dbReference>
<dbReference type="SUPFAM" id="SSF47473">
    <property type="entry name" value="EF-hand"/>
    <property type="match status" value="1"/>
</dbReference>
<dbReference type="Pfam" id="PF13202">
    <property type="entry name" value="EF-hand_5"/>
    <property type="match status" value="1"/>
</dbReference>
<sequence>MQKIVLTTLFALGMSGAAMAQIATDFAAVDTDLNGSISLSEARLAWPDLTENAFAAADTDSNGELSAEEYDALLAAAAAPAAQ</sequence>
<dbReference type="InterPro" id="IPR011992">
    <property type="entry name" value="EF-hand-dom_pair"/>
</dbReference>
<evidence type="ECO:0000259" key="2">
    <source>
        <dbReference type="PROSITE" id="PS50222"/>
    </source>
</evidence>
<dbReference type="GO" id="GO:0005509">
    <property type="term" value="F:calcium ion binding"/>
    <property type="evidence" value="ECO:0007669"/>
    <property type="project" value="InterPro"/>
</dbReference>
<protein>
    <recommendedName>
        <fullName evidence="2">EF-hand domain-containing protein</fullName>
    </recommendedName>
</protein>
<feature type="domain" description="EF-hand" evidence="2">
    <location>
        <begin position="45"/>
        <end position="80"/>
    </location>
</feature>
<gene>
    <name evidence="3" type="ORF">GGR20_002115</name>
</gene>
<accession>A0A7W6IMR3</accession>
<keyword evidence="4" id="KW-1185">Reference proteome</keyword>
<reference evidence="3 4" key="1">
    <citation type="submission" date="2020-08" db="EMBL/GenBank/DDBJ databases">
        <title>Genomic Encyclopedia of Type Strains, Phase IV (KMG-IV): sequencing the most valuable type-strain genomes for metagenomic binning, comparative biology and taxonomic classification.</title>
        <authorList>
            <person name="Goeker M."/>
        </authorList>
    </citation>
    <scope>NUCLEOTIDE SEQUENCE [LARGE SCALE GENOMIC DNA]</scope>
    <source>
        <strain evidence="3 4">DSM 23447</strain>
    </source>
</reference>
<dbReference type="InterPro" id="IPR018247">
    <property type="entry name" value="EF_Hand_1_Ca_BS"/>
</dbReference>
<dbReference type="RefSeq" id="WP_183311171.1">
    <property type="nucleotide sequence ID" value="NZ_JACIEW010000004.1"/>
</dbReference>
<evidence type="ECO:0000256" key="1">
    <source>
        <dbReference type="SAM" id="SignalP"/>
    </source>
</evidence>
<comment type="caution">
    <text evidence="3">The sequence shown here is derived from an EMBL/GenBank/DDBJ whole genome shotgun (WGS) entry which is preliminary data.</text>
</comment>
<dbReference type="InterPro" id="IPR002048">
    <property type="entry name" value="EF_hand_dom"/>
</dbReference>
<dbReference type="PROSITE" id="PS00018">
    <property type="entry name" value="EF_HAND_1"/>
    <property type="match status" value="1"/>
</dbReference>